<evidence type="ECO:0000313" key="4">
    <source>
        <dbReference type="EMBL" id="WGH78880.1"/>
    </source>
</evidence>
<name>A0ABY8LC23_9RHOB</name>
<sequence length="537" mass="54381">MFTKPILTAVTAAAVAMPVPAMAGSNDFAAGLVGGIIGGALVNSQRQQPRTTTRSTTVRRSTSSRSGISSTERAQNREVQTALNYFGFNAGTPDGVLGRKSRTAVSGMQAFLSLPVDGTLSSFERDILLGAHARALSGNPETMRLVSTSPLGARAALQAQHAMMTGGGAPAQRMTGYPGLPLEVSRAVDEIAASSDPSAEQLLQRAGFVQLADLNGDGNNDYILDTSVSGSSFWCSAAQCKALVFVSTPDGYARNDMLAHGPTAASFECMGASCRLADDGDPVMAAAPEPAAPDATVEVASPALPVFGAAPAATLSLASHCGKVNLLTATRGGFIDAAAGGEPEVALAEQFCLARNFAVDAGEQIMTGMPGVTMQSVQAQCAAFGPTMAAQIGALSTAPRPAVMQEVAGFVLGTGMSQEQLRTTATLCLAAGYAADDLDVALGAALLMVALGSAPHAELLGHHLQSGFGTAERPDLAAAWYGTAIEALKGGTTPVFAPNQAGRTELLTWAASGVGQGAAAAQPVPAALPNFGTAATD</sequence>
<proteinExistence type="predicted"/>
<dbReference type="SUPFAM" id="SSF47090">
    <property type="entry name" value="PGBD-like"/>
    <property type="match status" value="1"/>
</dbReference>
<dbReference type="InterPro" id="IPR036365">
    <property type="entry name" value="PGBD-like_sf"/>
</dbReference>
<dbReference type="Gene3D" id="1.10.101.10">
    <property type="entry name" value="PGBD-like superfamily/PGBD"/>
    <property type="match status" value="1"/>
</dbReference>
<reference evidence="4 5" key="1">
    <citation type="submission" date="2023-04" db="EMBL/GenBank/DDBJ databases">
        <title>Jannaschia ovalis sp. nov., a marine bacterium isolated from sea tidal flat.</title>
        <authorList>
            <person name="Kwon D.Y."/>
            <person name="Kim J.-J."/>
        </authorList>
    </citation>
    <scope>NUCLEOTIDE SEQUENCE [LARGE SCALE GENOMIC DNA]</scope>
    <source>
        <strain evidence="4 5">GRR-S6-38</strain>
    </source>
</reference>
<dbReference type="Pfam" id="PF01471">
    <property type="entry name" value="PG_binding_1"/>
    <property type="match status" value="1"/>
</dbReference>
<keyword evidence="5" id="KW-1185">Reference proteome</keyword>
<dbReference type="InterPro" id="IPR002477">
    <property type="entry name" value="Peptidoglycan-bd-like"/>
</dbReference>
<organism evidence="4 5">
    <name type="scientific">Jannaschia ovalis</name>
    <dbReference type="NCBI Taxonomy" id="3038773"/>
    <lineage>
        <taxon>Bacteria</taxon>
        <taxon>Pseudomonadati</taxon>
        <taxon>Pseudomonadota</taxon>
        <taxon>Alphaproteobacteria</taxon>
        <taxon>Rhodobacterales</taxon>
        <taxon>Roseobacteraceae</taxon>
        <taxon>Jannaschia</taxon>
    </lineage>
</organism>
<feature type="region of interest" description="Disordered" evidence="1">
    <location>
        <begin position="44"/>
        <end position="75"/>
    </location>
</feature>
<dbReference type="RefSeq" id="WP_279965631.1">
    <property type="nucleotide sequence ID" value="NZ_CP122537.1"/>
</dbReference>
<protein>
    <submittedName>
        <fullName evidence="4">Peptidoglycan-binding domain-containing protein</fullName>
    </submittedName>
</protein>
<feature type="chain" id="PRO_5045151342" evidence="2">
    <location>
        <begin position="24"/>
        <end position="537"/>
    </location>
</feature>
<evidence type="ECO:0000256" key="2">
    <source>
        <dbReference type="SAM" id="SignalP"/>
    </source>
</evidence>
<feature type="domain" description="Peptidoglycan binding-like" evidence="3">
    <location>
        <begin position="77"/>
        <end position="120"/>
    </location>
</feature>
<dbReference type="EMBL" id="CP122537">
    <property type="protein sequence ID" value="WGH78880.1"/>
    <property type="molecule type" value="Genomic_DNA"/>
</dbReference>
<gene>
    <name evidence="4" type="ORF">P8627_01060</name>
</gene>
<evidence type="ECO:0000313" key="5">
    <source>
        <dbReference type="Proteomes" id="UP001243420"/>
    </source>
</evidence>
<evidence type="ECO:0000259" key="3">
    <source>
        <dbReference type="Pfam" id="PF01471"/>
    </source>
</evidence>
<dbReference type="Proteomes" id="UP001243420">
    <property type="component" value="Chromosome"/>
</dbReference>
<feature type="compositionally biased region" description="Low complexity" evidence="1">
    <location>
        <begin position="44"/>
        <end position="73"/>
    </location>
</feature>
<feature type="signal peptide" evidence="2">
    <location>
        <begin position="1"/>
        <end position="23"/>
    </location>
</feature>
<evidence type="ECO:0000256" key="1">
    <source>
        <dbReference type="SAM" id="MobiDB-lite"/>
    </source>
</evidence>
<accession>A0ABY8LC23</accession>
<keyword evidence="2" id="KW-0732">Signal</keyword>
<dbReference type="InterPro" id="IPR036366">
    <property type="entry name" value="PGBDSf"/>
</dbReference>